<comment type="caution">
    <text evidence="7">The sequence shown here is derived from an EMBL/GenBank/DDBJ whole genome shotgun (WGS) entry which is preliminary data.</text>
</comment>
<keyword evidence="5" id="KW-0546">Nucleotide metabolism</keyword>
<dbReference type="CDD" id="cd01320">
    <property type="entry name" value="ADA"/>
    <property type="match status" value="1"/>
</dbReference>
<feature type="binding site" evidence="5">
    <location>
        <position position="279"/>
    </location>
    <ligand>
        <name>Zn(2+)</name>
        <dbReference type="ChEBI" id="CHEBI:29105"/>
        <note>catalytic</note>
    </ligand>
</feature>
<dbReference type="GO" id="GO:0009117">
    <property type="term" value="P:nucleotide metabolic process"/>
    <property type="evidence" value="ECO:0007669"/>
    <property type="project" value="UniProtKB-KW"/>
</dbReference>
<keyword evidence="2 5" id="KW-0479">Metal-binding</keyword>
<dbReference type="InterPro" id="IPR006330">
    <property type="entry name" value="Ado/ade_deaminase"/>
</dbReference>
<dbReference type="RefSeq" id="WP_118900203.1">
    <property type="nucleotide sequence ID" value="NZ_QOCR01000001.1"/>
</dbReference>
<keyword evidence="8" id="KW-1185">Reference proteome</keyword>
<feature type="binding site" evidence="5">
    <location>
        <position position="198"/>
    </location>
    <ligand>
        <name>Zn(2+)</name>
        <dbReference type="ChEBI" id="CHEBI:29105"/>
        <note>catalytic</note>
    </ligand>
</feature>
<feature type="domain" description="Adenosine deaminase" evidence="6">
    <location>
        <begin position="14"/>
        <end position="333"/>
    </location>
</feature>
<comment type="catalytic activity">
    <reaction evidence="5">
        <text>adenine + H2O + H(+) = hypoxanthine + NH4(+)</text>
        <dbReference type="Rhea" id="RHEA:23688"/>
        <dbReference type="ChEBI" id="CHEBI:15377"/>
        <dbReference type="ChEBI" id="CHEBI:15378"/>
        <dbReference type="ChEBI" id="CHEBI:16708"/>
        <dbReference type="ChEBI" id="CHEBI:17368"/>
        <dbReference type="ChEBI" id="CHEBI:28938"/>
        <dbReference type="EC" id="3.5.4.2"/>
    </reaction>
</comment>
<evidence type="ECO:0000256" key="1">
    <source>
        <dbReference type="ARBA" id="ARBA00022490"/>
    </source>
</evidence>
<keyword evidence="4 5" id="KW-0862">Zinc</keyword>
<dbReference type="InterPro" id="IPR032466">
    <property type="entry name" value="Metal_Hydrolase"/>
</dbReference>
<gene>
    <name evidence="7" type="primary">add</name>
    <name evidence="7" type="ORF">DS831_02965</name>
</gene>
<evidence type="ECO:0000256" key="2">
    <source>
        <dbReference type="ARBA" id="ARBA00022723"/>
    </source>
</evidence>
<keyword evidence="1" id="KW-0963">Cytoplasm</keyword>
<feature type="binding site" evidence="5">
    <location>
        <position position="19"/>
    </location>
    <ligand>
        <name>Zn(2+)</name>
        <dbReference type="ChEBI" id="CHEBI:29105"/>
        <note>catalytic</note>
    </ligand>
</feature>
<dbReference type="HAMAP" id="MF_01962">
    <property type="entry name" value="Adenine_deaminase"/>
    <property type="match status" value="1"/>
</dbReference>
<dbReference type="OrthoDB" id="9779574at2"/>
<evidence type="ECO:0000259" key="6">
    <source>
        <dbReference type="Pfam" id="PF00962"/>
    </source>
</evidence>
<dbReference type="PROSITE" id="PS00485">
    <property type="entry name" value="A_DEAMINASE"/>
    <property type="match status" value="1"/>
</dbReference>
<accession>A0A3R6ZER3</accession>
<feature type="binding site" evidence="5">
    <location>
        <position position="21"/>
    </location>
    <ligand>
        <name>Zn(2+)</name>
        <dbReference type="ChEBI" id="CHEBI:29105"/>
        <note>catalytic</note>
    </ligand>
</feature>
<evidence type="ECO:0000256" key="4">
    <source>
        <dbReference type="ARBA" id="ARBA00022833"/>
    </source>
</evidence>
<dbReference type="SUPFAM" id="SSF51556">
    <property type="entry name" value="Metallo-dependent hydrolases"/>
    <property type="match status" value="1"/>
</dbReference>
<dbReference type="Gene3D" id="3.20.20.140">
    <property type="entry name" value="Metal-dependent hydrolases"/>
    <property type="match status" value="1"/>
</dbReference>
<comment type="function">
    <text evidence="5">Catalyzes the hydrolytic deamination of adenine to hypoxanthine. Plays an important role in the purine salvage pathway and in nitrogen catabolism.</text>
</comment>
<dbReference type="GO" id="GO:0006146">
    <property type="term" value="P:adenine catabolic process"/>
    <property type="evidence" value="ECO:0007669"/>
    <property type="project" value="UniProtKB-UniRule"/>
</dbReference>
<dbReference type="GO" id="GO:0000034">
    <property type="term" value="F:adenine deaminase activity"/>
    <property type="evidence" value="ECO:0007669"/>
    <property type="project" value="UniProtKB-UniRule"/>
</dbReference>
<dbReference type="InterPro" id="IPR028892">
    <property type="entry name" value="ADE"/>
</dbReference>
<comment type="cofactor">
    <cofactor evidence="5">
        <name>Zn(2+)</name>
        <dbReference type="ChEBI" id="CHEBI:29105"/>
    </cofactor>
    <text evidence="5">Binds 1 zinc ion per subunit.</text>
</comment>
<dbReference type="AlphaFoldDB" id="A0A3R6ZER3"/>
<dbReference type="InterPro" id="IPR006650">
    <property type="entry name" value="A/AMP_deam_AS"/>
</dbReference>
<dbReference type="PANTHER" id="PTHR43114">
    <property type="entry name" value="ADENINE DEAMINASE"/>
    <property type="match status" value="1"/>
</dbReference>
<comment type="similarity">
    <text evidence="5">Belongs to the metallo-dependent hydrolases superfamily. Adenosine and AMP deaminases family. Adenine deaminase type 2 subfamily.</text>
</comment>
<dbReference type="Proteomes" id="UP000284109">
    <property type="component" value="Unassembled WGS sequence"/>
</dbReference>
<organism evidence="7 8">
    <name type="scientific">Bombilactobacillus bombi</name>
    <dbReference type="NCBI Taxonomy" id="1303590"/>
    <lineage>
        <taxon>Bacteria</taxon>
        <taxon>Bacillati</taxon>
        <taxon>Bacillota</taxon>
        <taxon>Bacilli</taxon>
        <taxon>Lactobacillales</taxon>
        <taxon>Lactobacillaceae</taxon>
        <taxon>Bombilactobacillus</taxon>
    </lineage>
</organism>
<sequence length="345" mass="39376">MNNLDTRTFIKYLPKAELHLHIEGTLEPELQLKLAKRNHIQLKQSTVEEIKQTYHYHDLPSFLEVYYSALSVLQTEQDFYDLAFSYLTKAAQNNIRHAEIFFDPQAHTSRGIPFKTIVNGLYRAIVDARALNIDAGLIMCFLRDYSKESARKTLKEAINYKDKILGVGLDSDEHNNPPLKFVRQFEDAAAVGFHLTTHCDLDQKNSIEHIRQALELMDVERLDHGTNIVEDPDLVQLAAHRKIGITSCPHSNSLGNPVMKGKEVIELLNKGVKVSINSDDPAYFGGYINDSYNAIAQKFHLTKAQIIQLAKNSFETSWISQQAKTLYLKEIEKYISNNDIIEDDK</sequence>
<dbReference type="GO" id="GO:0005829">
    <property type="term" value="C:cytosol"/>
    <property type="evidence" value="ECO:0007669"/>
    <property type="project" value="TreeGrafter"/>
</dbReference>
<protein>
    <recommendedName>
        <fullName evidence="5">Adenine deaminase</fullName>
        <shortName evidence="5">ADE</shortName>
        <ecNumber evidence="5">3.5.4.2</ecNumber>
    </recommendedName>
    <alternativeName>
        <fullName evidence="5">Adenine aminohydrolase</fullName>
        <shortName evidence="5">AAH</shortName>
    </alternativeName>
</protein>
<evidence type="ECO:0000313" key="7">
    <source>
        <dbReference type="EMBL" id="RHW52300.1"/>
    </source>
</evidence>
<evidence type="ECO:0000256" key="5">
    <source>
        <dbReference type="HAMAP-Rule" id="MF_01962"/>
    </source>
</evidence>
<name>A0A3R6ZER3_9LACO</name>
<dbReference type="GO" id="GO:0043103">
    <property type="term" value="P:hypoxanthine salvage"/>
    <property type="evidence" value="ECO:0007669"/>
    <property type="project" value="UniProtKB-UniRule"/>
</dbReference>
<dbReference type="NCBIfam" id="TIGR01430">
    <property type="entry name" value="aden_deam"/>
    <property type="match status" value="1"/>
</dbReference>
<dbReference type="GO" id="GO:0008270">
    <property type="term" value="F:zinc ion binding"/>
    <property type="evidence" value="ECO:0007669"/>
    <property type="project" value="UniProtKB-UniRule"/>
</dbReference>
<evidence type="ECO:0000313" key="8">
    <source>
        <dbReference type="Proteomes" id="UP000284109"/>
    </source>
</evidence>
<reference evidence="7 8" key="1">
    <citation type="submission" date="2018-07" db="EMBL/GenBank/DDBJ databases">
        <title>Genome sequences of six Lactobacillus spp. isolated from bumble bee guts.</title>
        <authorList>
            <person name="Motta E.V.S."/>
            <person name="Moran N.A."/>
        </authorList>
    </citation>
    <scope>NUCLEOTIDE SEQUENCE [LARGE SCALE GENOMIC DNA]</scope>
    <source>
        <strain evidence="7 8">BI-1.1</strain>
    </source>
</reference>
<feature type="binding site" evidence="5">
    <location>
        <position position="280"/>
    </location>
    <ligand>
        <name>substrate</name>
    </ligand>
</feature>
<keyword evidence="3 5" id="KW-0378">Hydrolase</keyword>
<dbReference type="EMBL" id="QOCR01000001">
    <property type="protein sequence ID" value="RHW52300.1"/>
    <property type="molecule type" value="Genomic_DNA"/>
</dbReference>
<proteinExistence type="inferred from homology"/>
<dbReference type="EC" id="3.5.4.2" evidence="5"/>
<dbReference type="InterPro" id="IPR001365">
    <property type="entry name" value="A_deaminase_dom"/>
</dbReference>
<feature type="site" description="Important for catalytic activity" evidence="5">
    <location>
        <position position="224"/>
    </location>
</feature>
<dbReference type="PANTHER" id="PTHR43114:SF7">
    <property type="entry name" value="ADENOSINE DEAMINASE DOMAIN-CONTAINING PROTEIN"/>
    <property type="match status" value="1"/>
</dbReference>
<evidence type="ECO:0000256" key="3">
    <source>
        <dbReference type="ARBA" id="ARBA00022801"/>
    </source>
</evidence>
<dbReference type="Pfam" id="PF00962">
    <property type="entry name" value="A_deaminase"/>
    <property type="match status" value="1"/>
</dbReference>
<dbReference type="GO" id="GO:0009168">
    <property type="term" value="P:purine ribonucleoside monophosphate biosynthetic process"/>
    <property type="evidence" value="ECO:0007669"/>
    <property type="project" value="InterPro"/>
</dbReference>
<comment type="caution">
    <text evidence="5">Lacks conserved residue(s) required for the propagation of feature annotation.</text>
</comment>